<proteinExistence type="inferred from homology"/>
<evidence type="ECO:0000256" key="3">
    <source>
        <dbReference type="ARBA" id="ARBA00024042"/>
    </source>
</evidence>
<accession>A0ABR3SW57</accession>
<evidence type="ECO:0000259" key="4">
    <source>
        <dbReference type="PROSITE" id="PS51349"/>
    </source>
</evidence>
<gene>
    <name evidence="5" type="ORF">SLS56_004827</name>
</gene>
<dbReference type="InterPro" id="IPR013785">
    <property type="entry name" value="Aldolase_TIM"/>
</dbReference>
<dbReference type="PIRSF" id="PIRSF000138">
    <property type="entry name" value="Al-hdrx_acd_dh"/>
    <property type="match status" value="1"/>
</dbReference>
<dbReference type="SUPFAM" id="SSF51395">
    <property type="entry name" value="FMN-linked oxidoreductases"/>
    <property type="match status" value="1"/>
</dbReference>
<evidence type="ECO:0000256" key="1">
    <source>
        <dbReference type="ARBA" id="ARBA00001917"/>
    </source>
</evidence>
<feature type="domain" description="FMN hydroxy acid dehydrogenase" evidence="4">
    <location>
        <begin position="40"/>
        <end position="382"/>
    </location>
</feature>
<dbReference type="Pfam" id="PF01070">
    <property type="entry name" value="FMN_dh"/>
    <property type="match status" value="2"/>
</dbReference>
<evidence type="ECO:0000313" key="5">
    <source>
        <dbReference type="EMBL" id="KAL1630553.1"/>
    </source>
</evidence>
<dbReference type="EMBL" id="JAJVDC020000045">
    <property type="protein sequence ID" value="KAL1630553.1"/>
    <property type="molecule type" value="Genomic_DNA"/>
</dbReference>
<dbReference type="PROSITE" id="PS51349">
    <property type="entry name" value="FMN_HYDROXY_ACID_DH_2"/>
    <property type="match status" value="1"/>
</dbReference>
<dbReference type="PANTHER" id="PTHR10578">
    <property type="entry name" value="S -2-HYDROXY-ACID OXIDASE-RELATED"/>
    <property type="match status" value="1"/>
</dbReference>
<reference evidence="5 6" key="1">
    <citation type="submission" date="2024-02" db="EMBL/GenBank/DDBJ databases">
        <title>De novo assembly and annotation of 12 fungi associated with fruit tree decline syndrome in Ontario, Canada.</title>
        <authorList>
            <person name="Sulman M."/>
            <person name="Ellouze W."/>
            <person name="Ilyukhin E."/>
        </authorList>
    </citation>
    <scope>NUCLEOTIDE SEQUENCE [LARGE SCALE GENOMIC DNA]</scope>
    <source>
        <strain evidence="5 6">M1-105</strain>
    </source>
</reference>
<evidence type="ECO:0000256" key="2">
    <source>
        <dbReference type="ARBA" id="ARBA00023002"/>
    </source>
</evidence>
<dbReference type="InterPro" id="IPR037396">
    <property type="entry name" value="FMN_HAD"/>
</dbReference>
<keyword evidence="2" id="KW-0560">Oxidoreductase</keyword>
<organism evidence="5 6">
    <name type="scientific">Neofusicoccum ribis</name>
    <dbReference type="NCBI Taxonomy" id="45134"/>
    <lineage>
        <taxon>Eukaryota</taxon>
        <taxon>Fungi</taxon>
        <taxon>Dikarya</taxon>
        <taxon>Ascomycota</taxon>
        <taxon>Pezizomycotina</taxon>
        <taxon>Dothideomycetes</taxon>
        <taxon>Dothideomycetes incertae sedis</taxon>
        <taxon>Botryosphaeriales</taxon>
        <taxon>Botryosphaeriaceae</taxon>
        <taxon>Neofusicoccum</taxon>
    </lineage>
</organism>
<dbReference type="PROSITE" id="PS00557">
    <property type="entry name" value="FMN_HYDROXY_ACID_DH_1"/>
    <property type="match status" value="1"/>
</dbReference>
<sequence length="386" mass="41636">MLSFALLLLPAALAARPFLEAPDIDAALAFGDLANGTTLPDLSSVIALHDFQYIAQRYMNDTVYMMYTHGAGGEWSYRNNLEAFSRYRFRPRGLTDPSNITDTLATTILGRNVSAPFFISPCAWAGGAHADGELNLVRAAAGEGILYIASDVSSKPKGDIAAAHAAAGPASLLFQQTYLEGGDADVAAYMARAEEAGVAALVLTVDAAASGNRQRPWHHGVSERPRTEFKQITWERYAALRGMTDLPIVLKGVQSVETAVKAVEMGAAAIYLSNHGGRQLDFSPSPLEVALEIHRKAPWVFDQVEVYADSGVRYGTDVLKLLALGVRAVGMGRPFMYSNVFGVEGVKHAIQLMKRELAIDGGNLGLEALGDIDPTYVEWTPNNWYG</sequence>
<keyword evidence="6" id="KW-1185">Reference proteome</keyword>
<comment type="caution">
    <text evidence="5">The sequence shown here is derived from an EMBL/GenBank/DDBJ whole genome shotgun (WGS) entry which is preliminary data.</text>
</comment>
<dbReference type="InterPro" id="IPR012133">
    <property type="entry name" value="Alpha-hydoxy_acid_DH_FMN"/>
</dbReference>
<name>A0ABR3SW57_9PEZI</name>
<evidence type="ECO:0000313" key="6">
    <source>
        <dbReference type="Proteomes" id="UP001521116"/>
    </source>
</evidence>
<dbReference type="Proteomes" id="UP001521116">
    <property type="component" value="Unassembled WGS sequence"/>
</dbReference>
<dbReference type="PANTHER" id="PTHR10578:SF140">
    <property type="entry name" value="FMN HYDROXY ACID DEHYDROGENASE DOMAIN-CONTAINING PROTEIN"/>
    <property type="match status" value="1"/>
</dbReference>
<comment type="similarity">
    <text evidence="3">Belongs to the FMN-dependent alpha-hydroxy acid dehydrogenase family.</text>
</comment>
<dbReference type="InterPro" id="IPR000262">
    <property type="entry name" value="FMN-dep_DH"/>
</dbReference>
<protein>
    <recommendedName>
        <fullName evidence="4">FMN hydroxy acid dehydrogenase domain-containing protein</fullName>
    </recommendedName>
</protein>
<dbReference type="InterPro" id="IPR008259">
    <property type="entry name" value="FMN_hydac_DH_AS"/>
</dbReference>
<comment type="cofactor">
    <cofactor evidence="1">
        <name>FMN</name>
        <dbReference type="ChEBI" id="CHEBI:58210"/>
    </cofactor>
</comment>
<dbReference type="Gene3D" id="3.20.20.70">
    <property type="entry name" value="Aldolase class I"/>
    <property type="match status" value="2"/>
</dbReference>